<evidence type="ECO:0000313" key="3">
    <source>
        <dbReference type="Proteomes" id="UP001302806"/>
    </source>
</evidence>
<dbReference type="EMBL" id="CP134537">
    <property type="protein sequence ID" value="WNH10050.1"/>
    <property type="molecule type" value="Genomic_DNA"/>
</dbReference>
<feature type="transmembrane region" description="Helical" evidence="1">
    <location>
        <begin position="15"/>
        <end position="33"/>
    </location>
</feature>
<evidence type="ECO:0000256" key="1">
    <source>
        <dbReference type="SAM" id="Phobius"/>
    </source>
</evidence>
<organism evidence="2 3">
    <name type="scientific">Thalassobellus suaedae</name>
    <dbReference type="NCBI Taxonomy" id="3074124"/>
    <lineage>
        <taxon>Bacteria</taxon>
        <taxon>Pseudomonadati</taxon>
        <taxon>Bacteroidota</taxon>
        <taxon>Flavobacteriia</taxon>
        <taxon>Flavobacteriales</taxon>
        <taxon>Flavobacteriaceae</taxon>
        <taxon>Thalassobellus</taxon>
    </lineage>
</organism>
<dbReference type="RefSeq" id="WP_415866399.1">
    <property type="nucleotide sequence ID" value="NZ_CP134537.1"/>
</dbReference>
<name>A0ABY9XW03_9FLAO</name>
<reference evidence="2 3" key="1">
    <citation type="submission" date="2023-09" db="EMBL/GenBank/DDBJ databases">
        <title>Thalassobella suaedae gen. nov., sp. nov., a marine bacterium of the family Flavobacteriaceae isolated from a halophyte Suaeda japonica.</title>
        <authorList>
            <person name="Lee S.Y."/>
            <person name="Hwang C.Y."/>
        </authorList>
    </citation>
    <scope>NUCLEOTIDE SEQUENCE [LARGE SCALE GENOMIC DNA]</scope>
    <source>
        <strain evidence="2 3">HL-DH14</strain>
    </source>
</reference>
<accession>A0ABY9XW03</accession>
<evidence type="ECO:0000313" key="2">
    <source>
        <dbReference type="EMBL" id="WNH10050.1"/>
    </source>
</evidence>
<gene>
    <name evidence="2" type="ORF">RHP51_04955</name>
</gene>
<sequence length="219" mass="25077">MILTWLKLLLKNIKLTHILVLVIITLFVTGTHYKNKYEAEKVTSKLRETNFNQVLKLTKTSDSMQVVNLKFQTSKEVEGYIEQNKTLKELLSKQGFNNARDYKKLEDLTLSSIKYYDSLISSFNASVLVDKIKNNEDGVFEFSKEGKCISVGGNLEFVNGELNVNLTNEAFTGEILLTKSLGRRTKKFLFIRYGKREEKLTATTDCGDVKIQLIEKQTK</sequence>
<dbReference type="Proteomes" id="UP001302806">
    <property type="component" value="Chromosome"/>
</dbReference>
<keyword evidence="1" id="KW-0812">Transmembrane</keyword>
<proteinExistence type="predicted"/>
<keyword evidence="1" id="KW-1133">Transmembrane helix</keyword>
<protein>
    <submittedName>
        <fullName evidence="2">Uncharacterized protein</fullName>
    </submittedName>
</protein>
<keyword evidence="1" id="KW-0472">Membrane</keyword>